<feature type="domain" description="HIT" evidence="2">
    <location>
        <begin position="2"/>
        <end position="109"/>
    </location>
</feature>
<dbReference type="PROSITE" id="PS00892">
    <property type="entry name" value="HIT_1"/>
    <property type="match status" value="1"/>
</dbReference>
<dbReference type="Gene3D" id="3.30.428.10">
    <property type="entry name" value="HIT-like"/>
    <property type="match status" value="1"/>
</dbReference>
<dbReference type="SUPFAM" id="SSF54197">
    <property type="entry name" value="HIT-like"/>
    <property type="match status" value="1"/>
</dbReference>
<name>A0A1F5S441_9BACT</name>
<gene>
    <name evidence="3" type="ORF">A2257_00410</name>
</gene>
<accession>A0A1F5S441</accession>
<dbReference type="Pfam" id="PF01230">
    <property type="entry name" value="HIT"/>
    <property type="match status" value="1"/>
</dbReference>
<dbReference type="InterPro" id="IPR036265">
    <property type="entry name" value="HIT-like_sf"/>
</dbReference>
<evidence type="ECO:0000313" key="3">
    <source>
        <dbReference type="EMBL" id="OGF21406.1"/>
    </source>
</evidence>
<organism evidence="3 4">
    <name type="scientific">Candidatus Falkowbacteria bacterium RIFOXYA2_FULL_38_12</name>
    <dbReference type="NCBI Taxonomy" id="1797993"/>
    <lineage>
        <taxon>Bacteria</taxon>
        <taxon>Candidatus Falkowiibacteriota</taxon>
    </lineage>
</organism>
<protein>
    <recommendedName>
        <fullName evidence="2">HIT domain-containing protein</fullName>
    </recommendedName>
</protein>
<dbReference type="PROSITE" id="PS51084">
    <property type="entry name" value="HIT_2"/>
    <property type="match status" value="1"/>
</dbReference>
<comment type="caution">
    <text evidence="3">The sequence shown here is derived from an EMBL/GenBank/DDBJ whole genome shotgun (WGS) entry which is preliminary data.</text>
</comment>
<dbReference type="PANTHER" id="PTHR42997:SF1">
    <property type="entry name" value="AP-4-A PHOSPHORYLASE"/>
    <property type="match status" value="1"/>
</dbReference>
<dbReference type="PANTHER" id="PTHR42997">
    <property type="entry name" value="HIT FAMILY HYDROLASE"/>
    <property type="match status" value="1"/>
</dbReference>
<dbReference type="Proteomes" id="UP000177407">
    <property type="component" value="Unassembled WGS sequence"/>
</dbReference>
<dbReference type="InterPro" id="IPR019808">
    <property type="entry name" value="Histidine_triad_CS"/>
</dbReference>
<evidence type="ECO:0000259" key="2">
    <source>
        <dbReference type="PROSITE" id="PS51084"/>
    </source>
</evidence>
<dbReference type="EMBL" id="MFGA01000006">
    <property type="protein sequence ID" value="OGF21406.1"/>
    <property type="molecule type" value="Genomic_DNA"/>
</dbReference>
<reference evidence="3 4" key="1">
    <citation type="journal article" date="2016" name="Nat. Commun.">
        <title>Thousands of microbial genomes shed light on interconnected biogeochemical processes in an aquifer system.</title>
        <authorList>
            <person name="Anantharaman K."/>
            <person name="Brown C.T."/>
            <person name="Hug L.A."/>
            <person name="Sharon I."/>
            <person name="Castelle C.J."/>
            <person name="Probst A.J."/>
            <person name="Thomas B.C."/>
            <person name="Singh A."/>
            <person name="Wilkins M.J."/>
            <person name="Karaoz U."/>
            <person name="Brodie E.L."/>
            <person name="Williams K.H."/>
            <person name="Hubbard S.S."/>
            <person name="Banfield J.F."/>
        </authorList>
    </citation>
    <scope>NUCLEOTIDE SEQUENCE [LARGE SCALE GENOMIC DNA]</scope>
</reference>
<proteinExistence type="predicted"/>
<dbReference type="AlphaFoldDB" id="A0A1F5S441"/>
<sequence length="143" mass="16398">MDFFNTEYPEIKNRIIITNKLAFAFPTNIPIVPGHLLICPKRRVATIDELTGAELLALFDLTRILKKSLIKTFNAEGFNYAWNEGDLAGQNIKHLHLHILPRKKGDAGIIDYEPRQFLYRPGSRAESPEKELLEITELIKKNL</sequence>
<evidence type="ECO:0000256" key="1">
    <source>
        <dbReference type="PROSITE-ProRule" id="PRU00464"/>
    </source>
</evidence>
<evidence type="ECO:0000313" key="4">
    <source>
        <dbReference type="Proteomes" id="UP000177407"/>
    </source>
</evidence>
<feature type="short sequence motif" description="Histidine triad motif" evidence="1">
    <location>
        <begin position="94"/>
        <end position="98"/>
    </location>
</feature>
<dbReference type="InterPro" id="IPR052908">
    <property type="entry name" value="AP-4-A_phosphorylase"/>
</dbReference>
<dbReference type="InterPro" id="IPR011146">
    <property type="entry name" value="HIT-like"/>
</dbReference>
<dbReference type="GO" id="GO:0003824">
    <property type="term" value="F:catalytic activity"/>
    <property type="evidence" value="ECO:0007669"/>
    <property type="project" value="InterPro"/>
</dbReference>